<dbReference type="InterPro" id="IPR016186">
    <property type="entry name" value="C-type_lectin-like/link_sf"/>
</dbReference>
<dbReference type="InterPro" id="IPR001304">
    <property type="entry name" value="C-type_lectin-like"/>
</dbReference>
<reference evidence="2" key="1">
    <citation type="submission" date="2015-03" db="EMBL/GenBank/DDBJ databases">
        <title>Wuchereria bancrofti Genome Sequencing Papua New Guinea Strain.</title>
        <authorList>
            <person name="Small S.T."/>
            <person name="Serre D."/>
            <person name="Zimmerman P.A."/>
        </authorList>
    </citation>
    <scope>NUCLEOTIDE SEQUENCE [LARGE SCALE GENOMIC DNA]</scope>
    <source>
        <strain evidence="2">pt0022</strain>
    </source>
</reference>
<dbReference type="InterPro" id="IPR050111">
    <property type="entry name" value="C-type_lectin/snaclec_domain"/>
</dbReference>
<protein>
    <recommendedName>
        <fullName evidence="1">C-type lectin domain-containing protein</fullName>
    </recommendedName>
</protein>
<dbReference type="Pfam" id="PF00059">
    <property type="entry name" value="Lectin_C"/>
    <property type="match status" value="1"/>
</dbReference>
<dbReference type="PROSITE" id="PS50041">
    <property type="entry name" value="C_TYPE_LECTIN_2"/>
    <property type="match status" value="2"/>
</dbReference>
<evidence type="ECO:0000259" key="1">
    <source>
        <dbReference type="PROSITE" id="PS50041"/>
    </source>
</evidence>
<dbReference type="PANTHER" id="PTHR22803">
    <property type="entry name" value="MANNOSE, PHOSPHOLIPASE, LECTIN RECEPTOR RELATED"/>
    <property type="match status" value="1"/>
</dbReference>
<proteinExistence type="predicted"/>
<dbReference type="SUPFAM" id="SSF56436">
    <property type="entry name" value="C-type lectin-like"/>
    <property type="match status" value="2"/>
</dbReference>
<reference evidence="3" key="3">
    <citation type="submission" date="2024-02" db="UniProtKB">
        <authorList>
            <consortium name="WormBaseParasite"/>
        </authorList>
    </citation>
    <scope>IDENTIFICATION</scope>
    <source>
        <strain evidence="3">pt0022</strain>
    </source>
</reference>
<feature type="domain" description="C-type lectin" evidence="1">
    <location>
        <begin position="121"/>
        <end position="237"/>
    </location>
</feature>
<organism evidence="2 3">
    <name type="scientific">Wuchereria bancrofti</name>
    <dbReference type="NCBI Taxonomy" id="6293"/>
    <lineage>
        <taxon>Eukaryota</taxon>
        <taxon>Metazoa</taxon>
        <taxon>Ecdysozoa</taxon>
        <taxon>Nematoda</taxon>
        <taxon>Chromadorea</taxon>
        <taxon>Rhabditida</taxon>
        <taxon>Spirurina</taxon>
        <taxon>Spiruromorpha</taxon>
        <taxon>Filarioidea</taxon>
        <taxon>Onchocercidae</taxon>
        <taxon>Wuchereria</taxon>
    </lineage>
</organism>
<dbReference type="SMART" id="SM00034">
    <property type="entry name" value="CLECT"/>
    <property type="match status" value="1"/>
</dbReference>
<dbReference type="CDD" id="cd00037">
    <property type="entry name" value="CLECT"/>
    <property type="match status" value="1"/>
</dbReference>
<evidence type="ECO:0000313" key="3">
    <source>
        <dbReference type="WBParaSite" id="mrna-Wban_02970"/>
    </source>
</evidence>
<dbReference type="Gene3D" id="3.10.100.10">
    <property type="entry name" value="Mannose-Binding Protein A, subunit A"/>
    <property type="match status" value="2"/>
</dbReference>
<name>A0AAF5PMU6_WUCBA</name>
<dbReference type="InterPro" id="IPR016187">
    <property type="entry name" value="CTDL_fold"/>
</dbReference>
<feature type="domain" description="C-type lectin" evidence="1">
    <location>
        <begin position="18"/>
        <end position="85"/>
    </location>
</feature>
<dbReference type="WBParaSite" id="mrna-Wban_02970">
    <property type="protein sequence ID" value="mrna-Wban_02970"/>
    <property type="gene ID" value="Wban_02970"/>
</dbReference>
<sequence>MLYGKFFFPNFSFNAIYLLSDKNVENAYIGLQSFPYNVSQRYFCTGETMDYTNWSSGKPNNKNLKDNGCVVLNANNGEWSDYSCDANEELGPWATICQIREDTGEDYDETKCPEGFKYCLSTKNCYKVITKESGMNQTEAQNECKISNAHLVSIDSDEENQFVSDLAMKHPLSAMRVFIGLELHKTDDIISEQYWLDGTTVDYNKWDFMKPDKERVRTNECVIMIPERRGVWSDWSCANSCCAKHAVYSAICEIDHDNTMI</sequence>
<reference evidence="2" key="2">
    <citation type="journal article" date="2016" name="Mol. Ecol.">
        <title>Population genomics of the filarial nematode parasite Wuchereria bancrofti from mosquitoes.</title>
        <authorList>
            <person name="Small S.T."/>
            <person name="Reimer L.J."/>
            <person name="Tisch D.J."/>
            <person name="King C.L."/>
            <person name="Christensen B.M."/>
            <person name="Siba P.M."/>
            <person name="Kazura J.W."/>
            <person name="Serre D."/>
            <person name="Zimmerman P.A."/>
        </authorList>
    </citation>
    <scope>NUCLEOTIDE SEQUENCE</scope>
    <source>
        <strain evidence="2">pt0022</strain>
    </source>
</reference>
<accession>A0AAF5PMU6</accession>
<evidence type="ECO:0000313" key="2">
    <source>
        <dbReference type="Proteomes" id="UP000093561"/>
    </source>
</evidence>
<dbReference type="Proteomes" id="UP000093561">
    <property type="component" value="Unassembled WGS sequence"/>
</dbReference>
<dbReference type="AlphaFoldDB" id="A0AAF5PMU6"/>